<evidence type="ECO:0000313" key="12">
    <source>
        <dbReference type="Proteomes" id="UP001548189"/>
    </source>
</evidence>
<keyword evidence="5" id="KW-0479">Metal-binding</keyword>
<dbReference type="RefSeq" id="WP_353873968.1">
    <property type="nucleotide sequence ID" value="NZ_JBEVCJ010000004.1"/>
</dbReference>
<keyword evidence="12" id="KW-1185">Reference proteome</keyword>
<keyword evidence="7" id="KW-0862">Zinc</keyword>
<dbReference type="InterPro" id="IPR018299">
    <property type="entry name" value="Alkaline_phosphatase_AS"/>
</dbReference>
<protein>
    <submittedName>
        <fullName evidence="11">Alkaline phosphatase</fullName>
        <ecNumber evidence="11">3.1.3.1</ecNumber>
    </submittedName>
</protein>
<comment type="cofactor">
    <cofactor evidence="2">
        <name>Zn(2+)</name>
        <dbReference type="ChEBI" id="CHEBI:29105"/>
    </cofactor>
</comment>
<dbReference type="Gene3D" id="3.40.720.10">
    <property type="entry name" value="Alkaline Phosphatase, subunit A"/>
    <property type="match status" value="1"/>
</dbReference>
<gene>
    <name evidence="11" type="ORF">ABVT43_04640</name>
</gene>
<dbReference type="PANTHER" id="PTHR11596:SF5">
    <property type="entry name" value="ALKALINE PHOSPHATASE"/>
    <property type="match status" value="1"/>
</dbReference>
<comment type="caution">
    <text evidence="11">The sequence shown here is derived from an EMBL/GenBank/DDBJ whole genome shotgun (WGS) entry which is preliminary data.</text>
</comment>
<sequence length="450" mass="49364">MINRVSKKLLGIVLILVTWACANAQSTLTSSNKSHSKPKNIILFIGDGMGPAHIKALRMFQDNPATPLEEPLVFDPYLVGSVNTNAADSKENITDSAASATAYASAQKSYNGAISVDLNAKPLRNLFEKARIAGKATGLVVTSQLTHATPAAFYAHIDDREKENAIADQLIDNRYEQMPLVDIALGGGLTFFQRHDRNILEEFSQLGFEIVNRKEQLQNATGQRLIGVFANKGLDKYWDRTINQPSLADMTKAALDKLTVLKPNGFVLIVEGSQIDWAAHANDVLGVISEMQDFERAAQVAIDYTKASKDTLMVITADHETGGLSIGAKTSGKHYQWNVDFLRQFSLTPAFIATKVLNSKAIIREVEQSMKIELSQAEKQSLKKVNLQDWDSIREKIAKIISQRSFTGWTTQGHTGGDVALYALGAGSERLRGHMDNTQVGDVLAEYVAE</sequence>
<dbReference type="GO" id="GO:0004035">
    <property type="term" value="F:alkaline phosphatase activity"/>
    <property type="evidence" value="ECO:0007669"/>
    <property type="project" value="UniProtKB-EC"/>
</dbReference>
<dbReference type="Proteomes" id="UP001548189">
    <property type="component" value="Unassembled WGS sequence"/>
</dbReference>
<keyword evidence="10" id="KW-0732">Signal</keyword>
<evidence type="ECO:0000256" key="4">
    <source>
        <dbReference type="ARBA" id="ARBA00022553"/>
    </source>
</evidence>
<keyword evidence="4" id="KW-0597">Phosphoprotein</keyword>
<dbReference type="PRINTS" id="PR00113">
    <property type="entry name" value="ALKPHPHTASE"/>
</dbReference>
<evidence type="ECO:0000313" key="11">
    <source>
        <dbReference type="EMBL" id="MET1254407.1"/>
    </source>
</evidence>
<dbReference type="Pfam" id="PF00245">
    <property type="entry name" value="Alk_phosphatase"/>
    <property type="match status" value="1"/>
</dbReference>
<accession>A0ABV2BS52</accession>
<dbReference type="InterPro" id="IPR017850">
    <property type="entry name" value="Alkaline_phosphatase_core_sf"/>
</dbReference>
<evidence type="ECO:0000256" key="10">
    <source>
        <dbReference type="SAM" id="SignalP"/>
    </source>
</evidence>
<dbReference type="Gene3D" id="1.10.60.40">
    <property type="match status" value="1"/>
</dbReference>
<dbReference type="SMART" id="SM00098">
    <property type="entry name" value="alkPPc"/>
    <property type="match status" value="1"/>
</dbReference>
<keyword evidence="6 11" id="KW-0378">Hydrolase</keyword>
<feature type="chain" id="PRO_5045573657" evidence="10">
    <location>
        <begin position="25"/>
        <end position="450"/>
    </location>
</feature>
<evidence type="ECO:0000256" key="2">
    <source>
        <dbReference type="ARBA" id="ARBA00001947"/>
    </source>
</evidence>
<dbReference type="SUPFAM" id="SSF53649">
    <property type="entry name" value="Alkaline phosphatase-like"/>
    <property type="match status" value="1"/>
</dbReference>
<evidence type="ECO:0000256" key="6">
    <source>
        <dbReference type="ARBA" id="ARBA00022801"/>
    </source>
</evidence>
<dbReference type="CDD" id="cd16012">
    <property type="entry name" value="ALP"/>
    <property type="match status" value="1"/>
</dbReference>
<feature type="signal peptide" evidence="10">
    <location>
        <begin position="1"/>
        <end position="24"/>
    </location>
</feature>
<evidence type="ECO:0000256" key="8">
    <source>
        <dbReference type="ARBA" id="ARBA00022842"/>
    </source>
</evidence>
<keyword evidence="8" id="KW-0460">Magnesium</keyword>
<dbReference type="PANTHER" id="PTHR11596">
    <property type="entry name" value="ALKALINE PHOSPHATASE"/>
    <property type="match status" value="1"/>
</dbReference>
<evidence type="ECO:0000256" key="7">
    <source>
        <dbReference type="ARBA" id="ARBA00022833"/>
    </source>
</evidence>
<comment type="cofactor">
    <cofactor evidence="1">
        <name>Mg(2+)</name>
        <dbReference type="ChEBI" id="CHEBI:18420"/>
    </cofactor>
</comment>
<comment type="similarity">
    <text evidence="3 9">Belongs to the alkaline phosphatase family.</text>
</comment>
<evidence type="ECO:0000256" key="3">
    <source>
        <dbReference type="ARBA" id="ARBA00005984"/>
    </source>
</evidence>
<proteinExistence type="inferred from homology"/>
<dbReference type="EC" id="3.1.3.1" evidence="11"/>
<dbReference type="InterPro" id="IPR001952">
    <property type="entry name" value="Alkaline_phosphatase"/>
</dbReference>
<dbReference type="PROSITE" id="PS00123">
    <property type="entry name" value="ALKALINE_PHOSPHATASE"/>
    <property type="match status" value="1"/>
</dbReference>
<reference evidence="11 12" key="1">
    <citation type="submission" date="2024-06" db="EMBL/GenBank/DDBJ databases">
        <authorList>
            <person name="Li F."/>
        </authorList>
    </citation>
    <scope>NUCLEOTIDE SEQUENCE [LARGE SCALE GENOMIC DNA]</scope>
    <source>
        <strain evidence="11 12">GXAS 311</strain>
    </source>
</reference>
<name>A0ABV2BS52_9GAMM</name>
<evidence type="ECO:0000256" key="1">
    <source>
        <dbReference type="ARBA" id="ARBA00001946"/>
    </source>
</evidence>
<dbReference type="EMBL" id="JBEVCJ010000004">
    <property type="protein sequence ID" value="MET1254407.1"/>
    <property type="molecule type" value="Genomic_DNA"/>
</dbReference>
<evidence type="ECO:0000256" key="9">
    <source>
        <dbReference type="RuleBase" id="RU003946"/>
    </source>
</evidence>
<organism evidence="11 12">
    <name type="scientific">Aliikangiella maris</name>
    <dbReference type="NCBI Taxonomy" id="3162458"/>
    <lineage>
        <taxon>Bacteria</taxon>
        <taxon>Pseudomonadati</taxon>
        <taxon>Pseudomonadota</taxon>
        <taxon>Gammaproteobacteria</taxon>
        <taxon>Oceanospirillales</taxon>
        <taxon>Pleioneaceae</taxon>
        <taxon>Aliikangiella</taxon>
    </lineage>
</organism>
<evidence type="ECO:0000256" key="5">
    <source>
        <dbReference type="ARBA" id="ARBA00022723"/>
    </source>
</evidence>